<accession>A0ABR3K062</accession>
<evidence type="ECO:0000256" key="1">
    <source>
        <dbReference type="SAM" id="SignalP"/>
    </source>
</evidence>
<name>A0ABR3K062_9AGAR</name>
<evidence type="ECO:0000313" key="3">
    <source>
        <dbReference type="Proteomes" id="UP001556367"/>
    </source>
</evidence>
<dbReference type="Proteomes" id="UP001556367">
    <property type="component" value="Unassembled WGS sequence"/>
</dbReference>
<reference evidence="3" key="1">
    <citation type="submission" date="2024-06" db="EMBL/GenBank/DDBJ databases">
        <title>Multi-omics analyses provide insights into the biosynthesis of the anticancer antibiotic pleurotin in Hohenbuehelia grisea.</title>
        <authorList>
            <person name="Weaver J.A."/>
            <person name="Alberti F."/>
        </authorList>
    </citation>
    <scope>NUCLEOTIDE SEQUENCE [LARGE SCALE GENOMIC DNA]</scope>
    <source>
        <strain evidence="3">T-177</strain>
    </source>
</reference>
<keyword evidence="1" id="KW-0732">Signal</keyword>
<protein>
    <submittedName>
        <fullName evidence="2">Uncharacterized protein</fullName>
    </submittedName>
</protein>
<feature type="signal peptide" evidence="1">
    <location>
        <begin position="1"/>
        <end position="21"/>
    </location>
</feature>
<dbReference type="EMBL" id="JASNQZ010000001">
    <property type="protein sequence ID" value="KAL0961282.1"/>
    <property type="molecule type" value="Genomic_DNA"/>
</dbReference>
<organism evidence="2 3">
    <name type="scientific">Hohenbuehelia grisea</name>
    <dbReference type="NCBI Taxonomy" id="104357"/>
    <lineage>
        <taxon>Eukaryota</taxon>
        <taxon>Fungi</taxon>
        <taxon>Dikarya</taxon>
        <taxon>Basidiomycota</taxon>
        <taxon>Agaricomycotina</taxon>
        <taxon>Agaricomycetes</taxon>
        <taxon>Agaricomycetidae</taxon>
        <taxon>Agaricales</taxon>
        <taxon>Pleurotineae</taxon>
        <taxon>Pleurotaceae</taxon>
        <taxon>Hohenbuehelia</taxon>
    </lineage>
</organism>
<gene>
    <name evidence="2" type="ORF">HGRIS_006242</name>
</gene>
<sequence>MHLLRTLVTAFPLLAIQTCAAQKAQKPVNIQPSMADGQWSSRYAGWHARAQPHPNPSSFEPTRETLAFAVLRNAQADHDGFTLALFKPTSGSGGIAVDAAGKVLEVAQDDFAGLESLAQNLLTLPKSEGFRNTWVLERDRTSQPIERILVPREGSTELTETGVQGFAKGISKLKYPVDGHTDLPAAFAELAGLILEGRDDYVRGGEDSGTIGRVKNVLGDAV</sequence>
<comment type="caution">
    <text evidence="2">The sequence shown here is derived from an EMBL/GenBank/DDBJ whole genome shotgun (WGS) entry which is preliminary data.</text>
</comment>
<proteinExistence type="predicted"/>
<evidence type="ECO:0000313" key="2">
    <source>
        <dbReference type="EMBL" id="KAL0961282.1"/>
    </source>
</evidence>
<feature type="chain" id="PRO_5046106292" evidence="1">
    <location>
        <begin position="22"/>
        <end position="222"/>
    </location>
</feature>
<keyword evidence="3" id="KW-1185">Reference proteome</keyword>